<evidence type="ECO:0000313" key="1">
    <source>
        <dbReference type="EMBL" id="KFN04271.1"/>
    </source>
</evidence>
<keyword evidence="4" id="KW-1185">Reference proteome</keyword>
<accession>A0A090ZJ75</accession>
<comment type="caution">
    <text evidence="1">The sequence shown here is derived from an EMBL/GenBank/DDBJ whole genome shotgun (WGS) entry which is preliminary data.</text>
</comment>
<organism evidence="1 3">
    <name type="scientific">Bacillus clarus</name>
    <dbReference type="NCBI Taxonomy" id="2338372"/>
    <lineage>
        <taxon>Bacteria</taxon>
        <taxon>Bacillati</taxon>
        <taxon>Bacillota</taxon>
        <taxon>Bacilli</taxon>
        <taxon>Bacillales</taxon>
        <taxon>Bacillaceae</taxon>
        <taxon>Bacillus</taxon>
        <taxon>Bacillus cereus group</taxon>
    </lineage>
</organism>
<dbReference type="Proteomes" id="UP000264294">
    <property type="component" value="Unassembled WGS sequence"/>
</dbReference>
<evidence type="ECO:0000313" key="2">
    <source>
        <dbReference type="EMBL" id="RFT63270.1"/>
    </source>
</evidence>
<sequence>MVVMKNIDKIIVDGKELSIIEARTLNYIEQTATADGFIIRTHERIKKYYDALWSREQILVEVHYGDGSLNFKLTNVIGVKDGTNGQYEYHFFGV</sequence>
<proteinExistence type="predicted"/>
<evidence type="ECO:0000313" key="3">
    <source>
        <dbReference type="Proteomes" id="UP000029389"/>
    </source>
</evidence>
<dbReference type="EMBL" id="JMQC01000008">
    <property type="protein sequence ID" value="KFN04271.1"/>
    <property type="molecule type" value="Genomic_DNA"/>
</dbReference>
<dbReference type="PATRIC" id="fig|1405.8.peg.5438"/>
<reference evidence="2 4" key="2">
    <citation type="submission" date="2018-08" db="EMBL/GenBank/DDBJ databases">
        <title>Bacillus clarus sp. nov. strain PS00077A.</title>
        <authorList>
            <person name="Mendez Acevedo M."/>
            <person name="Carroll L."/>
            <person name="Mukherjee M."/>
            <person name="Wiedmann M."/>
            <person name="Kovac J."/>
        </authorList>
    </citation>
    <scope>NUCLEOTIDE SEQUENCE [LARGE SCALE GENOMIC DNA]</scope>
    <source>
        <strain evidence="2 4">PS00077A</strain>
    </source>
</reference>
<name>A0A090ZJ75_9BACI</name>
<evidence type="ECO:0000313" key="4">
    <source>
        <dbReference type="Proteomes" id="UP000264294"/>
    </source>
</evidence>
<gene>
    <name evidence="2" type="ORF">D0U04_25500</name>
    <name evidence="1" type="ORF">DJ93_5274</name>
</gene>
<dbReference type="AlphaFoldDB" id="A0A090ZJ75"/>
<protein>
    <submittedName>
        <fullName evidence="1">Uncharacterized protein</fullName>
    </submittedName>
</protein>
<reference evidence="1 3" key="1">
    <citation type="submission" date="2014-04" db="EMBL/GenBank/DDBJ databases">
        <authorList>
            <person name="Bishop-Lilly K.A."/>
            <person name="Broomall S.M."/>
            <person name="Chain P.S."/>
            <person name="Chertkov O."/>
            <person name="Coyne S.R."/>
            <person name="Daligault H.E."/>
            <person name="Davenport K.W."/>
            <person name="Erkkila T."/>
            <person name="Frey K.G."/>
            <person name="Gibbons H.S."/>
            <person name="Gu W."/>
            <person name="Jaissle J."/>
            <person name="Johnson S.L."/>
            <person name="Koroleva G.I."/>
            <person name="Ladner J.T."/>
            <person name="Lo C.-C."/>
            <person name="Minogue T.D."/>
            <person name="Munk C."/>
            <person name="Palacios G.F."/>
            <person name="Redden C.L."/>
            <person name="Rosenzweig C.N."/>
            <person name="Scholz M.B."/>
            <person name="Teshima H."/>
            <person name="Xu Y."/>
        </authorList>
    </citation>
    <scope>NUCLEOTIDE SEQUENCE [LARGE SCALE GENOMIC DNA]</scope>
    <source>
        <strain evidence="1 3">BHP</strain>
    </source>
</reference>
<dbReference type="Proteomes" id="UP000029389">
    <property type="component" value="Unassembled WGS sequence"/>
</dbReference>
<dbReference type="RefSeq" id="WP_042984004.1">
    <property type="nucleotide sequence ID" value="NZ_JMQC01000008.1"/>
</dbReference>
<dbReference type="EMBL" id="QVOD01000049">
    <property type="protein sequence ID" value="RFT63270.1"/>
    <property type="molecule type" value="Genomic_DNA"/>
</dbReference>